<dbReference type="PROSITE" id="PS50966">
    <property type="entry name" value="ZF_SWIM"/>
    <property type="match status" value="1"/>
</dbReference>
<dbReference type="EMBL" id="SDAM02029499">
    <property type="protein sequence ID" value="KAH6756898.1"/>
    <property type="molecule type" value="Genomic_DNA"/>
</dbReference>
<evidence type="ECO:0000313" key="7">
    <source>
        <dbReference type="EMBL" id="KAH6756898.1"/>
    </source>
</evidence>
<feature type="region of interest" description="Disordered" evidence="5">
    <location>
        <begin position="258"/>
        <end position="291"/>
    </location>
</feature>
<comment type="caution">
    <text evidence="7">The sequence shown here is derived from an EMBL/GenBank/DDBJ whole genome shotgun (WGS) entry which is preliminary data.</text>
</comment>
<evidence type="ECO:0000256" key="1">
    <source>
        <dbReference type="ARBA" id="ARBA00022723"/>
    </source>
</evidence>
<gene>
    <name evidence="7" type="ORF">C2S53_006700</name>
</gene>
<accession>A0AAD4IPW3</accession>
<evidence type="ECO:0000256" key="4">
    <source>
        <dbReference type="PROSITE-ProRule" id="PRU00325"/>
    </source>
</evidence>
<proteinExistence type="predicted"/>
<feature type="domain" description="SWIM-type" evidence="6">
    <location>
        <begin position="721"/>
        <end position="759"/>
    </location>
</feature>
<keyword evidence="3" id="KW-0862">Zinc</keyword>
<protein>
    <recommendedName>
        <fullName evidence="6">SWIM-type domain-containing protein</fullName>
    </recommendedName>
</protein>
<name>A0AAD4IPW3_PERFH</name>
<keyword evidence="8" id="KW-1185">Reference proteome</keyword>
<evidence type="ECO:0000259" key="6">
    <source>
        <dbReference type="PROSITE" id="PS50966"/>
    </source>
</evidence>
<keyword evidence="1" id="KW-0479">Metal-binding</keyword>
<reference evidence="7 8" key="1">
    <citation type="journal article" date="2021" name="Nat. Commun.">
        <title>Incipient diploidization of the medicinal plant Perilla within 10,000 years.</title>
        <authorList>
            <person name="Zhang Y."/>
            <person name="Shen Q."/>
            <person name="Leng L."/>
            <person name="Zhang D."/>
            <person name="Chen S."/>
            <person name="Shi Y."/>
            <person name="Ning Z."/>
            <person name="Chen S."/>
        </authorList>
    </citation>
    <scope>NUCLEOTIDE SEQUENCE [LARGE SCALE GENOMIC DNA]</scope>
    <source>
        <strain evidence="8">cv. PC099</strain>
    </source>
</reference>
<dbReference type="SMART" id="SM00575">
    <property type="entry name" value="ZnF_PMZ"/>
    <property type="match status" value="1"/>
</dbReference>
<dbReference type="PANTHER" id="PTHR47718">
    <property type="entry name" value="OS01G0519700 PROTEIN"/>
    <property type="match status" value="1"/>
</dbReference>
<dbReference type="Pfam" id="PF10551">
    <property type="entry name" value="MULE"/>
    <property type="match status" value="1"/>
</dbReference>
<dbReference type="InterPro" id="IPR004330">
    <property type="entry name" value="FAR1_DNA_bnd_dom"/>
</dbReference>
<feature type="compositionally biased region" description="Low complexity" evidence="5">
    <location>
        <begin position="97"/>
        <end position="110"/>
    </location>
</feature>
<dbReference type="Pfam" id="PF03101">
    <property type="entry name" value="FAR1"/>
    <property type="match status" value="1"/>
</dbReference>
<sequence length="941" mass="107558">MQVDSIFEPEDSSIFKLQICKSTPSSSLKTAPSSSFKYASRLHLQASRMQVGSIFKASSSSISNSIFKLQASSMQVSSILKVSSSSIFKFHLKVSSMDDAPSSSSLLPQRSETEKKEKKNKKKRRRSSDVMLKDKDLRKKKWGGVPKKDEVASFHPKECAGGTGLKMDFDLNVGLELEAVEQLTDGHEDVGGSLNNAESFHKDVGKMAADNPYPNKEFESNGLEALAYMRCLEDEIEEFATDNLEDLVSKDGKRSQNVEDCKENELSPNKRHFSNVNRSRTDFEEISNNSPDQKESVEQLCQEFEKKLSIGSIVDDADKAFLLYCEYGRCKGFIVRRGGQRYIKQSNDIRWKEFKCSCNGLQVPKFIVPVYQKQVTRTNCQAKLRVSRAYGGPWKVIYFEKNHNHELLALALVVLVNLEDESGGPQNVGFIRKDAYAHIATVKKKTKVENGDANALLDFFIKKSHTEPFFYWDVQLDDDGRLMNFFFRDSRCVVDYESFGDVLSVDTTFKTNRYDLVCAPFVGINHHTNNVMFGMGFLSDETTSSFEWLFKSFLESMNGKEPQVIFTDPCQAMMNAIDTVFVKAAHRLCQWHINQNAPSHFGSLNGGLLATSRSEVTNKVLKDMCSRNSSLYEFMVYYEEIQKRWRVNEKAEDTYCIWLPGQFSMSNGLLTQAATVYTRNVYKSFEFEIANSFNVILEDNVVENGDTELIFKTSSVVDGSHRRTITFDRLSHHVSCSCRMWKREGIFCRHILKVYYVKNVMSIPSLFILKRWTKKAKLRTQVDSDRCVKSFSTGLFPFMTFVNQIMRNVHEMCSSAIDNNDAQQMILDRIDALREEVSDIVVDPCQMETDYADKNKTFSSRFQDPRSPQKRCFVSKRFVRHWECNTRKGTERGKIRAQATSKKRVRSRFLTSKHPLYRSSAMNDDTCDLPNPEISMLCLAG</sequence>
<evidence type="ECO:0000256" key="2">
    <source>
        <dbReference type="ARBA" id="ARBA00022771"/>
    </source>
</evidence>
<organism evidence="7 8">
    <name type="scientific">Perilla frutescens var. hirtella</name>
    <name type="common">Perilla citriodora</name>
    <name type="synonym">Perilla setoyensis</name>
    <dbReference type="NCBI Taxonomy" id="608512"/>
    <lineage>
        <taxon>Eukaryota</taxon>
        <taxon>Viridiplantae</taxon>
        <taxon>Streptophyta</taxon>
        <taxon>Embryophyta</taxon>
        <taxon>Tracheophyta</taxon>
        <taxon>Spermatophyta</taxon>
        <taxon>Magnoliopsida</taxon>
        <taxon>eudicotyledons</taxon>
        <taxon>Gunneridae</taxon>
        <taxon>Pentapetalae</taxon>
        <taxon>asterids</taxon>
        <taxon>lamiids</taxon>
        <taxon>Lamiales</taxon>
        <taxon>Lamiaceae</taxon>
        <taxon>Nepetoideae</taxon>
        <taxon>Elsholtzieae</taxon>
        <taxon>Perilla</taxon>
    </lineage>
</organism>
<keyword evidence="2 4" id="KW-0863">Zinc-finger</keyword>
<dbReference type="InterPro" id="IPR006564">
    <property type="entry name" value="Znf_PMZ"/>
</dbReference>
<feature type="region of interest" description="Disordered" evidence="5">
    <location>
        <begin position="97"/>
        <end position="133"/>
    </location>
</feature>
<dbReference type="Proteomes" id="UP001190926">
    <property type="component" value="Unassembled WGS sequence"/>
</dbReference>
<dbReference type="PANTHER" id="PTHR47718:SF17">
    <property type="entry name" value="PROTEIN FAR1-RELATED SEQUENCE 5-LIKE"/>
    <property type="match status" value="1"/>
</dbReference>
<dbReference type="GO" id="GO:0008270">
    <property type="term" value="F:zinc ion binding"/>
    <property type="evidence" value="ECO:0007669"/>
    <property type="project" value="UniProtKB-KW"/>
</dbReference>
<dbReference type="Pfam" id="PF04434">
    <property type="entry name" value="SWIM"/>
    <property type="match status" value="1"/>
</dbReference>
<dbReference type="InterPro" id="IPR018289">
    <property type="entry name" value="MULE_transposase_dom"/>
</dbReference>
<evidence type="ECO:0000313" key="8">
    <source>
        <dbReference type="Proteomes" id="UP001190926"/>
    </source>
</evidence>
<evidence type="ECO:0000256" key="5">
    <source>
        <dbReference type="SAM" id="MobiDB-lite"/>
    </source>
</evidence>
<dbReference type="AlphaFoldDB" id="A0AAD4IPW3"/>
<evidence type="ECO:0000256" key="3">
    <source>
        <dbReference type="ARBA" id="ARBA00022833"/>
    </source>
</evidence>
<dbReference type="InterPro" id="IPR007527">
    <property type="entry name" value="Znf_SWIM"/>
</dbReference>